<sequence length="152" mass="17042">MVYFVVKTLFVAVFLICVKADSEEDLKQVFVDVLVKCAEEFPPTASEIEMLKDKKLGESENVKCMFACTYKKTGMMNEKGELSMEGIADLGKKYYADDPEKTKQILKYAEACKSVNDQAVSDGEKGCERAALLFKCTIEKAAEVYNLFTTHT</sequence>
<dbReference type="SMART" id="SM00708">
    <property type="entry name" value="PhBP"/>
    <property type="match status" value="1"/>
</dbReference>
<proteinExistence type="evidence at transcript level"/>
<dbReference type="CDD" id="cd23992">
    <property type="entry name" value="PBP_GOBP"/>
    <property type="match status" value="1"/>
</dbReference>
<protein>
    <submittedName>
        <fullName evidence="2">Odorant binding protein</fullName>
    </submittedName>
</protein>
<evidence type="ECO:0000256" key="1">
    <source>
        <dbReference type="SAM" id="SignalP"/>
    </source>
</evidence>
<dbReference type="AlphaFoldDB" id="A0A6M3GU99"/>
<feature type="signal peptide" evidence="1">
    <location>
        <begin position="1"/>
        <end position="20"/>
    </location>
</feature>
<dbReference type="InterPro" id="IPR006170">
    <property type="entry name" value="PBP/GOBP"/>
</dbReference>
<dbReference type="Pfam" id="PF01395">
    <property type="entry name" value="PBP_GOBP"/>
    <property type="match status" value="1"/>
</dbReference>
<dbReference type="SUPFAM" id="SSF47565">
    <property type="entry name" value="Insect pheromone/odorant-binding proteins"/>
    <property type="match status" value="1"/>
</dbReference>
<accession>A0A6M3GU99</accession>
<organism evidence="2">
    <name type="scientific">Glyphodes pyloalis</name>
    <name type="common">Lesser mulberry snout moth</name>
    <dbReference type="NCBI Taxonomy" id="1242752"/>
    <lineage>
        <taxon>Eukaryota</taxon>
        <taxon>Metazoa</taxon>
        <taxon>Ecdysozoa</taxon>
        <taxon>Arthropoda</taxon>
        <taxon>Hexapoda</taxon>
        <taxon>Insecta</taxon>
        <taxon>Pterygota</taxon>
        <taxon>Neoptera</taxon>
        <taxon>Endopterygota</taxon>
        <taxon>Lepidoptera</taxon>
        <taxon>Glossata</taxon>
        <taxon>Ditrysia</taxon>
        <taxon>Pyraloidea</taxon>
        <taxon>Crambidae</taxon>
        <taxon>Spilomelinae</taxon>
        <taxon>Glyphodes</taxon>
    </lineage>
</organism>
<dbReference type="GO" id="GO:0005549">
    <property type="term" value="F:odorant binding"/>
    <property type="evidence" value="ECO:0007669"/>
    <property type="project" value="InterPro"/>
</dbReference>
<feature type="chain" id="PRO_5027081113" evidence="1">
    <location>
        <begin position="21"/>
        <end position="152"/>
    </location>
</feature>
<keyword evidence="1" id="KW-0732">Signal</keyword>
<gene>
    <name evidence="2" type="primary">OBP13</name>
</gene>
<name>A0A6M3GU99_GLYPY</name>
<evidence type="ECO:0000313" key="2">
    <source>
        <dbReference type="EMBL" id="QIJ45747.1"/>
    </source>
</evidence>
<reference evidence="2" key="1">
    <citation type="submission" date="2019-04" db="EMBL/GenBank/DDBJ databases">
        <authorList>
            <person name="Sheng S."/>
        </authorList>
    </citation>
    <scope>NUCLEOTIDE SEQUENCE</scope>
</reference>
<dbReference type="InterPro" id="IPR036728">
    <property type="entry name" value="PBP_GOBP_sf"/>
</dbReference>
<dbReference type="Gene3D" id="1.10.238.20">
    <property type="entry name" value="Pheromone/general odorant binding protein domain"/>
    <property type="match status" value="1"/>
</dbReference>
<dbReference type="EMBL" id="MK819452">
    <property type="protein sequence ID" value="QIJ45747.1"/>
    <property type="molecule type" value="mRNA"/>
</dbReference>